<evidence type="ECO:0000313" key="3">
    <source>
        <dbReference type="EMBL" id="PJF36599.1"/>
    </source>
</evidence>
<dbReference type="EMBL" id="PGTM01000042">
    <property type="protein sequence ID" value="PJF36599.1"/>
    <property type="molecule type" value="Genomic_DNA"/>
</dbReference>
<feature type="transmembrane region" description="Helical" evidence="1">
    <location>
        <begin position="59"/>
        <end position="80"/>
    </location>
</feature>
<keyword evidence="1" id="KW-0472">Membrane</keyword>
<keyword evidence="1" id="KW-1133">Transmembrane helix</keyword>
<dbReference type="NCBIfam" id="TIGR02226">
    <property type="entry name" value="two_anch"/>
    <property type="match status" value="1"/>
</dbReference>
<feature type="transmembrane region" description="Helical" evidence="1">
    <location>
        <begin position="6"/>
        <end position="24"/>
    </location>
</feature>
<dbReference type="Pfam" id="PF13519">
    <property type="entry name" value="VWA_2"/>
    <property type="match status" value="1"/>
</dbReference>
<keyword evidence="1" id="KW-0812">Transmembrane</keyword>
<evidence type="ECO:0000256" key="1">
    <source>
        <dbReference type="SAM" id="Phobius"/>
    </source>
</evidence>
<dbReference type="InterPro" id="IPR011933">
    <property type="entry name" value="Double_TM_dom"/>
</dbReference>
<dbReference type="PROSITE" id="PS50234">
    <property type="entry name" value="VWFA"/>
    <property type="match status" value="1"/>
</dbReference>
<reference evidence="3 4" key="1">
    <citation type="submission" date="2017-11" db="EMBL/GenBank/DDBJ databases">
        <title>Evolution of Phototrophy in the Chloroflexi Phylum Driven by Horizontal Gene Transfer.</title>
        <authorList>
            <person name="Ward L.M."/>
            <person name="Hemp J."/>
            <person name="Shih P.M."/>
            <person name="Mcglynn S.E."/>
            <person name="Fischer W."/>
        </authorList>
    </citation>
    <scope>NUCLEOTIDE SEQUENCE [LARGE SCALE GENOMIC DNA]</scope>
    <source>
        <strain evidence="3">JP3_13</strain>
    </source>
</reference>
<feature type="transmembrane region" description="Helical" evidence="1">
    <location>
        <begin position="598"/>
        <end position="617"/>
    </location>
</feature>
<comment type="caution">
    <text evidence="3">The sequence shown here is derived from an EMBL/GenBank/DDBJ whole genome shotgun (WGS) entry which is preliminary data.</text>
</comment>
<dbReference type="InterPro" id="IPR002035">
    <property type="entry name" value="VWF_A"/>
</dbReference>
<dbReference type="Pfam" id="PF07584">
    <property type="entry name" value="BatA"/>
    <property type="match status" value="1"/>
</dbReference>
<dbReference type="SUPFAM" id="SSF53300">
    <property type="entry name" value="vWA-like"/>
    <property type="match status" value="1"/>
</dbReference>
<dbReference type="SMART" id="SM00327">
    <property type="entry name" value="VWA"/>
    <property type="match status" value="1"/>
</dbReference>
<sequence length="641" mass="70448">MSFLAPFALALGLLAVPIILLYMLRLRRREVQVSSTLLWRQLLQDREANAPWQRLRRNLLLFLQLLILAALILALARPYVEVPTLTSGRIALLLDASASMNATDVQPSRFEAARRFALELIETLGADDEVAVVRVAESAEVLVNYTSDRAQLRNALERAQPSKGIPDWNAALTLAAAGAQGAEKFTILLLSDGGLPQNLDLRLYGEVRHVPFGESGQNVAISALATATDPVRGAQIYARVENYGTQPAEVIFSLSLDGALHSAAPYRVEANSAVDITISDLPAEFRRVEAQLTRPSSSTLPDYLSLDDTAYAVYTPLRAERALLMSSGNPFLERGFAALNVWQVYRGDPALGLPTEPFDLYIFDGWLPPSLPDANILIVNPPPEPPPNDLYAIGALSTQTQVLRVRPDDPRTRYLRFNDVNVRAFRQVRAEWADTLVEALGGALILAGEYQGRRIAILPFNLFDSDLPLKIAYPILIANLTAWYQTPRALSLEGSAQIGQTVVIQPPPEADTVRVIAPDGAATTFRPEQPLLIYAETTQAGIYSVDMYSGAELIQQEFFAVNLFSPNESAIAPRAVQLGSVAEATDAESPQEIGQREFWSLFALIGLAILAIEWFIYHRRLGVPRLRSAALSKFSRTGRRS</sequence>
<gene>
    <name evidence="3" type="ORF">CUN49_04530</name>
</gene>
<dbReference type="Gene3D" id="3.40.50.410">
    <property type="entry name" value="von Willebrand factor, type A domain"/>
    <property type="match status" value="1"/>
</dbReference>
<dbReference type="InterPro" id="IPR036465">
    <property type="entry name" value="vWFA_dom_sf"/>
</dbReference>
<organism evidence="3 4">
    <name type="scientific">Candidatus Thermofonsia Clade 1 bacterium</name>
    <dbReference type="NCBI Taxonomy" id="2364210"/>
    <lineage>
        <taxon>Bacteria</taxon>
        <taxon>Bacillati</taxon>
        <taxon>Chloroflexota</taxon>
        <taxon>Candidatus Thermofontia</taxon>
        <taxon>Candidatus Thermofonsia Clade 1</taxon>
    </lineage>
</organism>
<name>A0A2M8PGB9_9CHLR</name>
<dbReference type="PANTHER" id="PTHR37464">
    <property type="entry name" value="BLL2463 PROTEIN"/>
    <property type="match status" value="1"/>
</dbReference>
<accession>A0A2M8PGB9</accession>
<feature type="domain" description="VWFA" evidence="2">
    <location>
        <begin position="89"/>
        <end position="193"/>
    </location>
</feature>
<evidence type="ECO:0000313" key="4">
    <source>
        <dbReference type="Proteomes" id="UP000229681"/>
    </source>
</evidence>
<proteinExistence type="predicted"/>
<dbReference type="AlphaFoldDB" id="A0A2M8PGB9"/>
<protein>
    <recommendedName>
        <fullName evidence="2">VWFA domain-containing protein</fullName>
    </recommendedName>
</protein>
<evidence type="ECO:0000259" key="2">
    <source>
        <dbReference type="PROSITE" id="PS50234"/>
    </source>
</evidence>
<dbReference type="Proteomes" id="UP000229681">
    <property type="component" value="Unassembled WGS sequence"/>
</dbReference>
<dbReference type="PANTHER" id="PTHR37464:SF1">
    <property type="entry name" value="BLL2463 PROTEIN"/>
    <property type="match status" value="1"/>
</dbReference>
<dbReference type="InterPro" id="IPR024163">
    <property type="entry name" value="Aerotolerance_reg_N"/>
</dbReference>